<protein>
    <recommendedName>
        <fullName evidence="2">DUF1616 domain-containing protein</fullName>
    </recommendedName>
</protein>
<dbReference type="EMBL" id="BSRI01000002">
    <property type="protein sequence ID" value="GLV59237.1"/>
    <property type="molecule type" value="Genomic_DNA"/>
</dbReference>
<proteinExistence type="predicted"/>
<keyword evidence="1" id="KW-0472">Membrane</keyword>
<feature type="transmembrane region" description="Helical" evidence="1">
    <location>
        <begin position="7"/>
        <end position="27"/>
    </location>
</feature>
<feature type="domain" description="DUF1616" evidence="2">
    <location>
        <begin position="11"/>
        <end position="121"/>
    </location>
</feature>
<evidence type="ECO:0000313" key="4">
    <source>
        <dbReference type="Proteomes" id="UP001344906"/>
    </source>
</evidence>
<keyword evidence="4" id="KW-1185">Reference proteome</keyword>
<accession>A0ABQ6FZM9</accession>
<feature type="transmembrane region" description="Helical" evidence="1">
    <location>
        <begin position="91"/>
        <end position="112"/>
    </location>
</feature>
<keyword evidence="1" id="KW-0812">Transmembrane</keyword>
<name>A0ABQ6FZM9_9CHLR</name>
<feature type="transmembrane region" description="Helical" evidence="1">
    <location>
        <begin position="133"/>
        <end position="151"/>
    </location>
</feature>
<feature type="transmembrane region" description="Helical" evidence="1">
    <location>
        <begin position="65"/>
        <end position="85"/>
    </location>
</feature>
<comment type="caution">
    <text evidence="3">The sequence shown here is derived from an EMBL/GenBank/DDBJ whole genome shotgun (WGS) entry which is preliminary data.</text>
</comment>
<evidence type="ECO:0000256" key="1">
    <source>
        <dbReference type="SAM" id="Phobius"/>
    </source>
</evidence>
<dbReference type="Proteomes" id="UP001344906">
    <property type="component" value="Unassembled WGS sequence"/>
</dbReference>
<keyword evidence="1" id="KW-1133">Transmembrane helix</keyword>
<dbReference type="Pfam" id="PF07760">
    <property type="entry name" value="DUF1616"/>
    <property type="match status" value="1"/>
</dbReference>
<sequence>MRQKNLDLILIMVAVIVNILGAVFSFIPHFIVISAAMPIVLFIPGYLLCEVIFQKRMLSIYHRIAFSLALSVAVVILSGFALNLLPTGLNTVAWTVLLDVFNTVFCCVGFLLRHRTRAKSRGVGKFKFTVRDYILLALAVLVIAFSFEYSFNSILHQPGLGYTQLWMLPSQTDRNSWTINLGMQSEEAATRQYKLIVMVNGKPLKTWSSISLTPKGLWKQQVPLTAGNADKIDASAQLYLVDAPQVVYREVHVTLQRK</sequence>
<evidence type="ECO:0000313" key="3">
    <source>
        <dbReference type="EMBL" id="GLV59237.1"/>
    </source>
</evidence>
<gene>
    <name evidence="3" type="ORF">KDH_60640</name>
</gene>
<feature type="transmembrane region" description="Helical" evidence="1">
    <location>
        <begin position="33"/>
        <end position="53"/>
    </location>
</feature>
<organism evidence="3 4">
    <name type="scientific">Dictyobacter halimunensis</name>
    <dbReference type="NCBI Taxonomy" id="3026934"/>
    <lineage>
        <taxon>Bacteria</taxon>
        <taxon>Bacillati</taxon>
        <taxon>Chloroflexota</taxon>
        <taxon>Ktedonobacteria</taxon>
        <taxon>Ktedonobacterales</taxon>
        <taxon>Dictyobacteraceae</taxon>
        <taxon>Dictyobacter</taxon>
    </lineage>
</organism>
<evidence type="ECO:0000259" key="2">
    <source>
        <dbReference type="Pfam" id="PF07760"/>
    </source>
</evidence>
<dbReference type="InterPro" id="IPR011674">
    <property type="entry name" value="DUF1616"/>
</dbReference>
<reference evidence="3 4" key="1">
    <citation type="submission" date="2023-02" db="EMBL/GenBank/DDBJ databases">
        <title>Dictyobacter halimunensis sp. nov., a new member of the class Ktedonobacteria from forest soil in a geothermal area.</title>
        <authorList>
            <person name="Rachmania M.K."/>
            <person name="Ningsih F."/>
            <person name="Sakai Y."/>
            <person name="Yabe S."/>
            <person name="Yokota A."/>
            <person name="Sjamsuridzal W."/>
        </authorList>
    </citation>
    <scope>NUCLEOTIDE SEQUENCE [LARGE SCALE GENOMIC DNA]</scope>
    <source>
        <strain evidence="3 4">S3.2.2.5</strain>
    </source>
</reference>